<dbReference type="PANTHER" id="PTHR19353">
    <property type="entry name" value="FATTY ACID DESATURASE 2"/>
    <property type="match status" value="1"/>
</dbReference>
<proteinExistence type="predicted"/>
<dbReference type="InterPro" id="IPR005804">
    <property type="entry name" value="FA_desaturase_dom"/>
</dbReference>
<evidence type="ECO:0000313" key="3">
    <source>
        <dbReference type="EMBL" id="SVA09250.1"/>
    </source>
</evidence>
<feature type="transmembrane region" description="Helical" evidence="1">
    <location>
        <begin position="89"/>
        <end position="106"/>
    </location>
</feature>
<accession>A0A381SZ00</accession>
<gene>
    <name evidence="3" type="ORF">METZ01_LOCUS62104</name>
</gene>
<dbReference type="AlphaFoldDB" id="A0A381SZ00"/>
<dbReference type="Pfam" id="PF00487">
    <property type="entry name" value="FA_desaturase"/>
    <property type="match status" value="1"/>
</dbReference>
<protein>
    <recommendedName>
        <fullName evidence="2">Fatty acid desaturase domain-containing protein</fullName>
    </recommendedName>
</protein>
<evidence type="ECO:0000259" key="2">
    <source>
        <dbReference type="Pfam" id="PF00487"/>
    </source>
</evidence>
<feature type="domain" description="Fatty acid desaturase" evidence="2">
    <location>
        <begin position="90"/>
        <end position="347"/>
    </location>
</feature>
<feature type="transmembrane region" description="Helical" evidence="1">
    <location>
        <begin position="225"/>
        <end position="243"/>
    </location>
</feature>
<name>A0A381SZ00_9ZZZZ</name>
<keyword evidence="1" id="KW-0812">Transmembrane</keyword>
<evidence type="ECO:0000256" key="1">
    <source>
        <dbReference type="SAM" id="Phobius"/>
    </source>
</evidence>
<reference evidence="3" key="1">
    <citation type="submission" date="2018-05" db="EMBL/GenBank/DDBJ databases">
        <authorList>
            <person name="Lanie J.A."/>
            <person name="Ng W.-L."/>
            <person name="Kazmierczak K.M."/>
            <person name="Andrzejewski T.M."/>
            <person name="Davidsen T.M."/>
            <person name="Wayne K.J."/>
            <person name="Tettelin H."/>
            <person name="Glass J.I."/>
            <person name="Rusch D."/>
            <person name="Podicherti R."/>
            <person name="Tsui H.-C.T."/>
            <person name="Winkler M.E."/>
        </authorList>
    </citation>
    <scope>NUCLEOTIDE SEQUENCE</scope>
</reference>
<feature type="transmembrane region" description="Helical" evidence="1">
    <location>
        <begin position="61"/>
        <end position="83"/>
    </location>
</feature>
<dbReference type="GO" id="GO:0016717">
    <property type="term" value="F:oxidoreductase activity, acting on paired donors, with oxidation of a pair of donors resulting in the reduction of molecular oxygen to two molecules of water"/>
    <property type="evidence" value="ECO:0007669"/>
    <property type="project" value="TreeGrafter"/>
</dbReference>
<dbReference type="PANTHER" id="PTHR19353:SF19">
    <property type="entry name" value="DELTA(5) FATTY ACID DESATURASE C-RELATED"/>
    <property type="match status" value="1"/>
</dbReference>
<dbReference type="GO" id="GO:0008610">
    <property type="term" value="P:lipid biosynthetic process"/>
    <property type="evidence" value="ECO:0007669"/>
    <property type="project" value="UniProtKB-ARBA"/>
</dbReference>
<dbReference type="CDD" id="cd03506">
    <property type="entry name" value="Delta6-FADS-like"/>
    <property type="match status" value="1"/>
</dbReference>
<dbReference type="InterPro" id="IPR012171">
    <property type="entry name" value="Fatty_acid_desaturase"/>
</dbReference>
<keyword evidence="1" id="KW-0472">Membrane</keyword>
<dbReference type="PIRSF" id="PIRSF015921">
    <property type="entry name" value="FA_sphinglp_des"/>
    <property type="match status" value="1"/>
</dbReference>
<dbReference type="GO" id="GO:0016020">
    <property type="term" value="C:membrane"/>
    <property type="evidence" value="ECO:0007669"/>
    <property type="project" value="TreeGrafter"/>
</dbReference>
<sequence>MEFWEINTISTENLVGSVGGTAPVVIDASNSVEPITNRVRDRDYLELKRRVAKAGLLDRQYFYYAWKIVTVVAMVAASVAIIVIFSGTLWIQMLNATFLALTFTNLGFLGHDSGHRQMFKSVRNNDWVLLGVGFLTGMTPSWWQDKHNTHHVSPNQLDIDGDIEVSLFAFTHEQAATMKGIGRLTVRHQAFLFYPLLALTALSLLFGGIAYQIRKERMRYPITEPILVVTGLASYLAVIFFFLGPWYGAAFIAVHRALGGIYMGSVFAPNHKGMPILENETEVDFLHQQVLTARDVQGSPIADFWYGGLNYQIEHHLFPNMPRNSLRKAQPIVRSFCEEKGISYHETGVWQSHKEILGFLHEVSTSLRQKKPA</sequence>
<keyword evidence="1" id="KW-1133">Transmembrane helix</keyword>
<feature type="transmembrane region" description="Helical" evidence="1">
    <location>
        <begin position="192"/>
        <end position="213"/>
    </location>
</feature>
<dbReference type="EMBL" id="UINC01003788">
    <property type="protein sequence ID" value="SVA09250.1"/>
    <property type="molecule type" value="Genomic_DNA"/>
</dbReference>
<organism evidence="3">
    <name type="scientific">marine metagenome</name>
    <dbReference type="NCBI Taxonomy" id="408172"/>
    <lineage>
        <taxon>unclassified sequences</taxon>
        <taxon>metagenomes</taxon>
        <taxon>ecological metagenomes</taxon>
    </lineage>
</organism>
<feature type="transmembrane region" description="Helical" evidence="1">
    <location>
        <begin position="127"/>
        <end position="143"/>
    </location>
</feature>